<dbReference type="GO" id="GO:0071978">
    <property type="term" value="P:bacterial-type flagellum-dependent swarming motility"/>
    <property type="evidence" value="ECO:0007669"/>
    <property type="project" value="TreeGrafter"/>
</dbReference>
<keyword evidence="10" id="KW-0966">Cell projection</keyword>
<feature type="domain" description="Flagellar hook protein FlgE/F/G-like D1" evidence="9">
    <location>
        <begin position="81"/>
        <end position="145"/>
    </location>
</feature>
<sequence length="247" mass="25359">MDRMIYLAMSGAKQILAQQEVVAHNLANASTTGFRAQLSALRAVPVQGPGAATRTYVVETTPGASFAPGPVEQTGRELDVAVLGSGWIAVQSPDGAEAYTRDGRLQVNANGVLTTGGGHPVMGDGGPITVPPDAKLTIAPDGTVSGLQPGQNASNVVPLGRIKLVNPPEADIVRGDDGLFRLKNGGAAPADAAVRLAPGALEGSNVNVVEAMVTMIGLARQFDLQMRLLSNAEANAREAARLLSPAR</sequence>
<evidence type="ECO:0000313" key="11">
    <source>
        <dbReference type="Proteomes" id="UP000321201"/>
    </source>
</evidence>
<dbReference type="InterPro" id="IPR020013">
    <property type="entry name" value="Flagellar_FlgE/F/G"/>
</dbReference>
<dbReference type="InterPro" id="IPR012836">
    <property type="entry name" value="FlgF"/>
</dbReference>
<dbReference type="InParanoid" id="A0A5C7EL61"/>
<dbReference type="PANTHER" id="PTHR30435">
    <property type="entry name" value="FLAGELLAR PROTEIN"/>
    <property type="match status" value="1"/>
</dbReference>
<keyword evidence="10" id="KW-0969">Cilium</keyword>
<feature type="domain" description="Flagellar basal-body/hook protein C-terminal" evidence="8">
    <location>
        <begin position="198"/>
        <end position="242"/>
    </location>
</feature>
<accession>A0A5C7EL61</accession>
<keyword evidence="10" id="KW-0282">Flagellum</keyword>
<comment type="subunit">
    <text evidence="4 6">The basal body constitutes a major portion of the flagellar organelle and consists of five rings (E,L,P,S, and M) mounted on a central rod. The rod consists of about 26 subunits of FlgG in the distal portion, and FlgB, FlgC and FlgF are thought to build up the proximal portion of the rod with about 6 subunits each.</text>
</comment>
<keyword evidence="11" id="KW-1185">Reference proteome</keyword>
<dbReference type="InterPro" id="IPR001444">
    <property type="entry name" value="Flag_bb_rod_N"/>
</dbReference>
<reference evidence="10 11" key="1">
    <citation type="submission" date="2019-08" db="EMBL/GenBank/DDBJ databases">
        <title>Pelomicrobium methylotrophicum gen. nov., sp. nov. a moderately thermophilic, facultatively anaerobic, lithoautotrophic and methylotrophic bacterium isolated from a terrestrial mud volcano.</title>
        <authorList>
            <person name="Slobodkina G.B."/>
            <person name="Merkel A.Y."/>
            <person name="Slobodkin A.I."/>
        </authorList>
    </citation>
    <scope>NUCLEOTIDE SEQUENCE [LARGE SCALE GENOMIC DNA]</scope>
    <source>
        <strain evidence="10 11">SM250</strain>
    </source>
</reference>
<dbReference type="PANTHER" id="PTHR30435:SF18">
    <property type="entry name" value="FLAGELLAR BASAL-BODY ROD PROTEIN FLGF"/>
    <property type="match status" value="1"/>
</dbReference>
<dbReference type="RefSeq" id="WP_147799785.1">
    <property type="nucleotide sequence ID" value="NZ_VPFL01000010.1"/>
</dbReference>
<dbReference type="NCBIfam" id="TIGR02490">
    <property type="entry name" value="flgF"/>
    <property type="match status" value="1"/>
</dbReference>
<evidence type="ECO:0000256" key="4">
    <source>
        <dbReference type="ARBA" id="ARBA00038560"/>
    </source>
</evidence>
<protein>
    <recommendedName>
        <fullName evidence="5 6">Flagellar basal-body rod protein FlgF</fullName>
    </recommendedName>
</protein>
<evidence type="ECO:0000313" key="10">
    <source>
        <dbReference type="EMBL" id="TXF11822.1"/>
    </source>
</evidence>
<dbReference type="Pfam" id="PF22692">
    <property type="entry name" value="LlgE_F_G_D1"/>
    <property type="match status" value="1"/>
</dbReference>
<dbReference type="InterPro" id="IPR010930">
    <property type="entry name" value="Flg_bb/hook_C_dom"/>
</dbReference>
<comment type="caution">
    <text evidence="10">The sequence shown here is derived from an EMBL/GenBank/DDBJ whole genome shotgun (WGS) entry which is preliminary data.</text>
</comment>
<evidence type="ECO:0000256" key="5">
    <source>
        <dbReference type="ARBA" id="ARBA00040228"/>
    </source>
</evidence>
<dbReference type="Proteomes" id="UP000321201">
    <property type="component" value="Unassembled WGS sequence"/>
</dbReference>
<dbReference type="SUPFAM" id="SSF117143">
    <property type="entry name" value="Flagellar hook protein flgE"/>
    <property type="match status" value="1"/>
</dbReference>
<dbReference type="AlphaFoldDB" id="A0A5C7EL61"/>
<dbReference type="Pfam" id="PF06429">
    <property type="entry name" value="Flg_bbr_C"/>
    <property type="match status" value="1"/>
</dbReference>
<evidence type="ECO:0000256" key="1">
    <source>
        <dbReference type="ARBA" id="ARBA00004117"/>
    </source>
</evidence>
<organism evidence="10 11">
    <name type="scientific">Pelomicrobium methylotrophicum</name>
    <dbReference type="NCBI Taxonomy" id="2602750"/>
    <lineage>
        <taxon>Bacteria</taxon>
        <taxon>Pseudomonadati</taxon>
        <taxon>Pseudomonadota</taxon>
        <taxon>Hydrogenophilia</taxon>
        <taxon>Hydrogenophilia incertae sedis</taxon>
        <taxon>Pelomicrobium</taxon>
    </lineage>
</organism>
<dbReference type="NCBIfam" id="TIGR03506">
    <property type="entry name" value="FlgEFG_subfam"/>
    <property type="match status" value="1"/>
</dbReference>
<comment type="similarity">
    <text evidence="2 6">Belongs to the flagella basal body rod proteins family.</text>
</comment>
<feature type="domain" description="Flagellar basal body rod protein N-terminal" evidence="7">
    <location>
        <begin position="5"/>
        <end position="35"/>
    </location>
</feature>
<dbReference type="InterPro" id="IPR037925">
    <property type="entry name" value="FlgE/F/G-like"/>
</dbReference>
<name>A0A5C7EL61_9PROT</name>
<gene>
    <name evidence="10" type="primary">flgF</name>
    <name evidence="10" type="ORF">FR698_08560</name>
</gene>
<evidence type="ECO:0000256" key="6">
    <source>
        <dbReference type="RuleBase" id="RU362116"/>
    </source>
</evidence>
<keyword evidence="3 6" id="KW-0975">Bacterial flagellum</keyword>
<evidence type="ECO:0000259" key="9">
    <source>
        <dbReference type="Pfam" id="PF22692"/>
    </source>
</evidence>
<dbReference type="NCBIfam" id="NF009280">
    <property type="entry name" value="PRK12640.1"/>
    <property type="match status" value="1"/>
</dbReference>
<dbReference type="OrthoDB" id="9804559at2"/>
<dbReference type="Pfam" id="PF00460">
    <property type="entry name" value="Flg_bb_rod"/>
    <property type="match status" value="1"/>
</dbReference>
<evidence type="ECO:0000259" key="7">
    <source>
        <dbReference type="Pfam" id="PF00460"/>
    </source>
</evidence>
<dbReference type="InterPro" id="IPR053967">
    <property type="entry name" value="LlgE_F_G-like_D1"/>
</dbReference>
<evidence type="ECO:0000256" key="3">
    <source>
        <dbReference type="ARBA" id="ARBA00023143"/>
    </source>
</evidence>
<comment type="subcellular location">
    <subcellularLocation>
        <location evidence="1 6">Bacterial flagellum basal body</location>
    </subcellularLocation>
</comment>
<dbReference type="FunCoup" id="A0A5C7EL61">
    <property type="interactions" value="46"/>
</dbReference>
<proteinExistence type="inferred from homology"/>
<evidence type="ECO:0000259" key="8">
    <source>
        <dbReference type="Pfam" id="PF06429"/>
    </source>
</evidence>
<dbReference type="GO" id="GO:0030694">
    <property type="term" value="C:bacterial-type flagellum basal body, rod"/>
    <property type="evidence" value="ECO:0007669"/>
    <property type="project" value="UniProtKB-UniRule"/>
</dbReference>
<dbReference type="EMBL" id="VPFL01000010">
    <property type="protein sequence ID" value="TXF11822.1"/>
    <property type="molecule type" value="Genomic_DNA"/>
</dbReference>
<evidence type="ECO:0000256" key="2">
    <source>
        <dbReference type="ARBA" id="ARBA00009677"/>
    </source>
</evidence>